<accession>A0ABW5B056</accession>
<protein>
    <submittedName>
        <fullName evidence="2">Transposase</fullName>
    </submittedName>
</protein>
<organism evidence="2 3">
    <name type="scientific">Aquimarina celericrescens</name>
    <dbReference type="NCBI Taxonomy" id="1964542"/>
    <lineage>
        <taxon>Bacteria</taxon>
        <taxon>Pseudomonadati</taxon>
        <taxon>Bacteroidota</taxon>
        <taxon>Flavobacteriia</taxon>
        <taxon>Flavobacteriales</taxon>
        <taxon>Flavobacteriaceae</taxon>
        <taxon>Aquimarina</taxon>
    </lineage>
</organism>
<feature type="domain" description="Transposase IS200-like" evidence="1">
    <location>
        <begin position="11"/>
        <end position="121"/>
    </location>
</feature>
<dbReference type="InterPro" id="IPR036515">
    <property type="entry name" value="Transposase_17_sf"/>
</dbReference>
<evidence type="ECO:0000259" key="1">
    <source>
        <dbReference type="SMART" id="SM01321"/>
    </source>
</evidence>
<dbReference type="InterPro" id="IPR002686">
    <property type="entry name" value="Transposase_17"/>
</dbReference>
<dbReference type="EMBL" id="JBHUHY010000018">
    <property type="protein sequence ID" value="MFD2188673.1"/>
    <property type="molecule type" value="Genomic_DNA"/>
</dbReference>
<dbReference type="Gene3D" id="3.30.70.1290">
    <property type="entry name" value="Transposase IS200-like"/>
    <property type="match status" value="1"/>
</dbReference>
<evidence type="ECO:0000313" key="3">
    <source>
        <dbReference type="Proteomes" id="UP001597344"/>
    </source>
</evidence>
<dbReference type="Proteomes" id="UP001597344">
    <property type="component" value="Unassembled WGS sequence"/>
</dbReference>
<proteinExistence type="predicted"/>
<dbReference type="SUPFAM" id="SSF143422">
    <property type="entry name" value="Transposase IS200-like"/>
    <property type="match status" value="1"/>
</dbReference>
<comment type="caution">
    <text evidence="2">The sequence shown here is derived from an EMBL/GenBank/DDBJ whole genome shotgun (WGS) entry which is preliminary data.</text>
</comment>
<dbReference type="SMART" id="SM01321">
    <property type="entry name" value="Y1_Tnp"/>
    <property type="match status" value="1"/>
</dbReference>
<reference evidence="3" key="1">
    <citation type="journal article" date="2019" name="Int. J. Syst. Evol. Microbiol.">
        <title>The Global Catalogue of Microorganisms (GCM) 10K type strain sequencing project: providing services to taxonomists for standard genome sequencing and annotation.</title>
        <authorList>
            <consortium name="The Broad Institute Genomics Platform"/>
            <consortium name="The Broad Institute Genome Sequencing Center for Infectious Disease"/>
            <person name="Wu L."/>
            <person name="Ma J."/>
        </authorList>
    </citation>
    <scope>NUCLEOTIDE SEQUENCE [LARGE SCALE GENOMIC DNA]</scope>
    <source>
        <strain evidence="3">DT92</strain>
    </source>
</reference>
<gene>
    <name evidence="2" type="ORF">ACFSJT_17835</name>
</gene>
<feature type="non-terminal residue" evidence="2">
    <location>
        <position position="128"/>
    </location>
</feature>
<dbReference type="RefSeq" id="WP_378321702.1">
    <property type="nucleotide sequence ID" value="NZ_JBHUHY010000018.1"/>
</dbReference>
<sequence length="128" mass="15243">MQTDGYKIRDQSKPHFITLTVVDWADVFTRKKYKDVIIESINYCIRNKGMVIYGYVVMSNHIHLIIQSTQNDLSGLIRDFKKFAAKEILQLIKSEPESRKEWMLDLFAKAAKTHNRNKEFQFWRYGNH</sequence>
<name>A0ABW5B056_9FLAO</name>
<evidence type="ECO:0000313" key="2">
    <source>
        <dbReference type="EMBL" id="MFD2188673.1"/>
    </source>
</evidence>
<dbReference type="Pfam" id="PF01797">
    <property type="entry name" value="Y1_Tnp"/>
    <property type="match status" value="1"/>
</dbReference>
<keyword evidence="3" id="KW-1185">Reference proteome</keyword>